<evidence type="ECO:0000313" key="2">
    <source>
        <dbReference type="EMBL" id="CAF4198082.1"/>
    </source>
</evidence>
<dbReference type="PANTHER" id="PTHR11607">
    <property type="entry name" value="ALPHA-MANNOSIDASE"/>
    <property type="match status" value="1"/>
</dbReference>
<gene>
    <name evidence="2" type="ORF">SMN809_LOCUS21768</name>
</gene>
<accession>A0A8S2S1Y1</accession>
<dbReference type="AlphaFoldDB" id="A0A8S2S1Y1"/>
<sequence>VTGIIIKDEKEDLQLSVITDRVQGGGSIEDGQVEIMLHRRTLTDDGLGVSE</sequence>
<dbReference type="Proteomes" id="UP000676336">
    <property type="component" value="Unassembled WGS sequence"/>
</dbReference>
<dbReference type="InterPro" id="IPR011682">
    <property type="entry name" value="Glyco_hydro_38_C"/>
</dbReference>
<feature type="non-terminal residue" evidence="2">
    <location>
        <position position="1"/>
    </location>
</feature>
<dbReference type="EMBL" id="CAJOBI010018013">
    <property type="protein sequence ID" value="CAF4198082.1"/>
    <property type="molecule type" value="Genomic_DNA"/>
</dbReference>
<dbReference type="InterPro" id="IPR011013">
    <property type="entry name" value="Gal_mutarotase_sf_dom"/>
</dbReference>
<name>A0A8S2S1Y1_9BILA</name>
<dbReference type="GO" id="GO:0004559">
    <property type="term" value="F:alpha-mannosidase activity"/>
    <property type="evidence" value="ECO:0007669"/>
    <property type="project" value="InterPro"/>
</dbReference>
<dbReference type="SUPFAM" id="SSF74650">
    <property type="entry name" value="Galactose mutarotase-like"/>
    <property type="match status" value="1"/>
</dbReference>
<evidence type="ECO:0000259" key="1">
    <source>
        <dbReference type="Pfam" id="PF07748"/>
    </source>
</evidence>
<dbReference type="PANTHER" id="PTHR11607:SF3">
    <property type="entry name" value="LYSOSOMAL ALPHA-MANNOSIDASE"/>
    <property type="match status" value="1"/>
</dbReference>
<dbReference type="Pfam" id="PF07748">
    <property type="entry name" value="Glyco_hydro_38C"/>
    <property type="match status" value="1"/>
</dbReference>
<feature type="non-terminal residue" evidence="2">
    <location>
        <position position="51"/>
    </location>
</feature>
<reference evidence="2" key="1">
    <citation type="submission" date="2021-02" db="EMBL/GenBank/DDBJ databases">
        <authorList>
            <person name="Nowell W R."/>
        </authorList>
    </citation>
    <scope>NUCLEOTIDE SEQUENCE</scope>
</reference>
<proteinExistence type="predicted"/>
<organism evidence="2 3">
    <name type="scientific">Rotaria magnacalcarata</name>
    <dbReference type="NCBI Taxonomy" id="392030"/>
    <lineage>
        <taxon>Eukaryota</taxon>
        <taxon>Metazoa</taxon>
        <taxon>Spiralia</taxon>
        <taxon>Gnathifera</taxon>
        <taxon>Rotifera</taxon>
        <taxon>Eurotatoria</taxon>
        <taxon>Bdelloidea</taxon>
        <taxon>Philodinida</taxon>
        <taxon>Philodinidae</taxon>
        <taxon>Rotaria</taxon>
    </lineage>
</organism>
<protein>
    <recommendedName>
        <fullName evidence="1">Glycosyl hydrolase family 38 C-terminal domain-containing protein</fullName>
    </recommendedName>
</protein>
<dbReference type="GO" id="GO:0006013">
    <property type="term" value="P:mannose metabolic process"/>
    <property type="evidence" value="ECO:0007669"/>
    <property type="project" value="InterPro"/>
</dbReference>
<dbReference type="GO" id="GO:0030246">
    <property type="term" value="F:carbohydrate binding"/>
    <property type="evidence" value="ECO:0007669"/>
    <property type="project" value="InterPro"/>
</dbReference>
<evidence type="ECO:0000313" key="3">
    <source>
        <dbReference type="Proteomes" id="UP000676336"/>
    </source>
</evidence>
<dbReference type="Gene3D" id="2.70.98.30">
    <property type="entry name" value="Golgi alpha-mannosidase II, domain 4"/>
    <property type="match status" value="1"/>
</dbReference>
<dbReference type="InterPro" id="IPR050843">
    <property type="entry name" value="Glycosyl_Hydrlase_38"/>
</dbReference>
<feature type="domain" description="Glycosyl hydrolase family 38 C-terminal" evidence="1">
    <location>
        <begin position="4"/>
        <end position="46"/>
    </location>
</feature>
<comment type="caution">
    <text evidence="2">The sequence shown here is derived from an EMBL/GenBank/DDBJ whole genome shotgun (WGS) entry which is preliminary data.</text>
</comment>